<accession>A0A9Y2N0Q7</accession>
<evidence type="ECO:0000256" key="1">
    <source>
        <dbReference type="ARBA" id="ARBA00004651"/>
    </source>
</evidence>
<evidence type="ECO:0000256" key="5">
    <source>
        <dbReference type="ARBA" id="ARBA00023136"/>
    </source>
</evidence>
<dbReference type="AlphaFoldDB" id="A0A9Y2N0Q7"/>
<dbReference type="PROSITE" id="PS50850">
    <property type="entry name" value="MFS"/>
    <property type="match status" value="1"/>
</dbReference>
<evidence type="ECO:0000259" key="7">
    <source>
        <dbReference type="PROSITE" id="PS50850"/>
    </source>
</evidence>
<dbReference type="Pfam" id="PF07690">
    <property type="entry name" value="MFS_1"/>
    <property type="match status" value="1"/>
</dbReference>
<feature type="domain" description="Major facilitator superfamily (MFS) profile" evidence="7">
    <location>
        <begin position="4"/>
        <end position="382"/>
    </location>
</feature>
<feature type="transmembrane region" description="Helical" evidence="6">
    <location>
        <begin position="290"/>
        <end position="310"/>
    </location>
</feature>
<comment type="subcellular location">
    <subcellularLocation>
        <location evidence="1">Cell membrane</location>
        <topology evidence="1">Multi-pass membrane protein</topology>
    </subcellularLocation>
</comment>
<dbReference type="EMBL" id="CP127294">
    <property type="protein sequence ID" value="WIX82212.1"/>
    <property type="molecule type" value="Genomic_DNA"/>
</dbReference>
<feature type="transmembrane region" description="Helical" evidence="6">
    <location>
        <begin position="331"/>
        <end position="353"/>
    </location>
</feature>
<dbReference type="RefSeq" id="WP_285972788.1">
    <property type="nucleotide sequence ID" value="NZ_CP127294.1"/>
</dbReference>
<dbReference type="PANTHER" id="PTHR43124">
    <property type="entry name" value="PURINE EFFLUX PUMP PBUE"/>
    <property type="match status" value="1"/>
</dbReference>
<dbReference type="InterPro" id="IPR011701">
    <property type="entry name" value="MFS"/>
</dbReference>
<dbReference type="InterPro" id="IPR020846">
    <property type="entry name" value="MFS_dom"/>
</dbReference>
<keyword evidence="5 6" id="KW-0472">Membrane</keyword>
<feature type="transmembrane region" description="Helical" evidence="6">
    <location>
        <begin position="70"/>
        <end position="93"/>
    </location>
</feature>
<dbReference type="Gene3D" id="1.20.1250.20">
    <property type="entry name" value="MFS general substrate transporter like domains"/>
    <property type="match status" value="1"/>
</dbReference>
<keyword evidence="4 6" id="KW-1133">Transmembrane helix</keyword>
<protein>
    <submittedName>
        <fullName evidence="8">MFS transporter</fullName>
    </submittedName>
</protein>
<feature type="transmembrane region" description="Helical" evidence="6">
    <location>
        <begin position="39"/>
        <end position="58"/>
    </location>
</feature>
<feature type="transmembrane region" description="Helical" evidence="6">
    <location>
        <begin position="201"/>
        <end position="222"/>
    </location>
</feature>
<dbReference type="Proteomes" id="UP001236014">
    <property type="component" value="Chromosome"/>
</dbReference>
<evidence type="ECO:0000313" key="9">
    <source>
        <dbReference type="Proteomes" id="UP001236014"/>
    </source>
</evidence>
<dbReference type="SUPFAM" id="SSF103473">
    <property type="entry name" value="MFS general substrate transporter"/>
    <property type="match status" value="1"/>
</dbReference>
<feature type="transmembrane region" description="Helical" evidence="6">
    <location>
        <begin position="267"/>
        <end position="284"/>
    </location>
</feature>
<dbReference type="GO" id="GO:0005886">
    <property type="term" value="C:plasma membrane"/>
    <property type="evidence" value="ECO:0007669"/>
    <property type="project" value="UniProtKB-SubCell"/>
</dbReference>
<keyword evidence="9" id="KW-1185">Reference proteome</keyword>
<evidence type="ECO:0000256" key="2">
    <source>
        <dbReference type="ARBA" id="ARBA00022475"/>
    </source>
</evidence>
<evidence type="ECO:0000256" key="4">
    <source>
        <dbReference type="ARBA" id="ARBA00022989"/>
    </source>
</evidence>
<name>A0A9Y2N0Q7_9PSEU</name>
<proteinExistence type="predicted"/>
<feature type="transmembrane region" description="Helical" evidence="6">
    <location>
        <begin position="99"/>
        <end position="120"/>
    </location>
</feature>
<evidence type="ECO:0000256" key="3">
    <source>
        <dbReference type="ARBA" id="ARBA00022692"/>
    </source>
</evidence>
<feature type="transmembrane region" description="Helical" evidence="6">
    <location>
        <begin position="234"/>
        <end position="255"/>
    </location>
</feature>
<dbReference type="PANTHER" id="PTHR43124:SF10">
    <property type="entry name" value="PURINE EFFLUX PUMP PBUE"/>
    <property type="match status" value="1"/>
</dbReference>
<feature type="transmembrane region" description="Helical" evidence="6">
    <location>
        <begin position="127"/>
        <end position="147"/>
    </location>
</feature>
<dbReference type="InterPro" id="IPR036259">
    <property type="entry name" value="MFS_trans_sf"/>
</dbReference>
<dbReference type="CDD" id="cd17324">
    <property type="entry name" value="MFS_NepI_like"/>
    <property type="match status" value="1"/>
</dbReference>
<keyword evidence="2" id="KW-1003">Cell membrane</keyword>
<dbReference type="KEGG" id="acab:QRX50_16355"/>
<feature type="transmembrane region" description="Helical" evidence="6">
    <location>
        <begin position="159"/>
        <end position="181"/>
    </location>
</feature>
<evidence type="ECO:0000256" key="6">
    <source>
        <dbReference type="SAM" id="Phobius"/>
    </source>
</evidence>
<organism evidence="8 9">
    <name type="scientific">Amycolatopsis carbonis</name>
    <dbReference type="NCBI Taxonomy" id="715471"/>
    <lineage>
        <taxon>Bacteria</taxon>
        <taxon>Bacillati</taxon>
        <taxon>Actinomycetota</taxon>
        <taxon>Actinomycetes</taxon>
        <taxon>Pseudonocardiales</taxon>
        <taxon>Pseudonocardiaceae</taxon>
        <taxon>Amycolatopsis</taxon>
    </lineage>
</organism>
<gene>
    <name evidence="8" type="ORF">QRX50_16355</name>
</gene>
<feature type="transmembrane region" description="Helical" evidence="6">
    <location>
        <begin position="359"/>
        <end position="378"/>
    </location>
</feature>
<evidence type="ECO:0000313" key="8">
    <source>
        <dbReference type="EMBL" id="WIX82212.1"/>
    </source>
</evidence>
<keyword evidence="3 6" id="KW-0812">Transmembrane</keyword>
<dbReference type="GO" id="GO:0022857">
    <property type="term" value="F:transmembrane transporter activity"/>
    <property type="evidence" value="ECO:0007669"/>
    <property type="project" value="InterPro"/>
</dbReference>
<dbReference type="InterPro" id="IPR050189">
    <property type="entry name" value="MFS_Efflux_Transporters"/>
</dbReference>
<sequence length="395" mass="40318">MYRRLLVLALGTFAVGTDGFVIAGILPEISRSLHTNAAATGLLVTMFAFTYAVSSPIIAATTAHWPRKRLLIAGLLILAVGNVLTATLPLYGLVLAGRVIAGLGAGMFTPTASATAASLVEPHQRGRALAVVMAGLSSATALGAPIGTVIGSQTNWQTTLWFVAALAVLGAVGVAVLLPAVPAAHVAGLRERLATMKDARIGFTLLTTLLVFTGLFTDYTFVGESFGRATGGNGIALAILLFLWGAGATVGSVTAGHLTDRISGQRIIAVAVVIVGLDFALLPFSSRTFATAAVALFVWGVCGWATLVPLQHRLIEVSPEHAPVSIGLNASATYLATAASGLTGAAGIAAFGAYNLGPFGLIFLALGLVASIVSARFVHTRRPAPAVPVPTAAEH</sequence>
<reference evidence="8 9" key="1">
    <citation type="submission" date="2023-06" db="EMBL/GenBank/DDBJ databases">
        <authorList>
            <person name="Oyuntsetseg B."/>
            <person name="Kim S.B."/>
        </authorList>
    </citation>
    <scope>NUCLEOTIDE SEQUENCE [LARGE SCALE GENOMIC DNA]</scope>
    <source>
        <strain evidence="8 9">2-15</strain>
    </source>
</reference>